<dbReference type="AlphaFoldDB" id="A0A6P1P4V0"/>
<dbReference type="KEGG" id="nib:GU926_06075"/>
<keyword evidence="2" id="KW-1185">Reference proteome</keyword>
<accession>A0A6P1P4V0</accession>
<protein>
    <recommendedName>
        <fullName evidence="3">DUF885 domain-containing protein</fullName>
    </recommendedName>
</protein>
<dbReference type="EMBL" id="CP047897">
    <property type="protein sequence ID" value="QHL89358.1"/>
    <property type="molecule type" value="Genomic_DNA"/>
</dbReference>
<proteinExistence type="predicted"/>
<gene>
    <name evidence="1" type="ORF">GU926_06075</name>
</gene>
<sequence>MISGEYASFDEESKDLFGVVAPHFPEGTFPGIVKQLDSLLLGSGTVQERYQKLASSFYLPKTKLDTVFKTAVAEARRRTLQHFQLPAQESFVIEYVTNKPWSGYNWYKGYQQSVIQVNTDLPKSINDAILLACHEGYPGHHVYNALLEKNLYQDQGGIEISLYPLFSPQSFIAEGSANYGVSVAFPPAEHQRYAREVLLPLAGLDTTHLSLYYKASALMGKLNYVRNEVGRKLLAGTITQAQAAQQLVAEGLYEKASAEKSVDFIQKYRSYVINYNYGQDLVKQYIETQGGTASATDKRWQLFGELLSNQVTPTDLLQKTK</sequence>
<evidence type="ECO:0000313" key="2">
    <source>
        <dbReference type="Proteomes" id="UP000464214"/>
    </source>
</evidence>
<name>A0A6P1P4V0_9BACT</name>
<reference evidence="1 2" key="1">
    <citation type="submission" date="2020-01" db="EMBL/GenBank/DDBJ databases">
        <authorList>
            <person name="Kim M."/>
        </authorList>
    </citation>
    <scope>NUCLEOTIDE SEQUENCE [LARGE SCALE GENOMIC DNA]</scope>
    <source>
        <strain evidence="1 2">BT10</strain>
    </source>
</reference>
<organism evidence="1 2">
    <name type="scientific">Nibribacter ruber</name>
    <dbReference type="NCBI Taxonomy" id="2698458"/>
    <lineage>
        <taxon>Bacteria</taxon>
        <taxon>Pseudomonadati</taxon>
        <taxon>Bacteroidota</taxon>
        <taxon>Cytophagia</taxon>
        <taxon>Cytophagales</taxon>
        <taxon>Hymenobacteraceae</taxon>
        <taxon>Nibribacter</taxon>
    </lineage>
</organism>
<evidence type="ECO:0008006" key="3">
    <source>
        <dbReference type="Google" id="ProtNLM"/>
    </source>
</evidence>
<dbReference type="Proteomes" id="UP000464214">
    <property type="component" value="Chromosome"/>
</dbReference>
<evidence type="ECO:0000313" key="1">
    <source>
        <dbReference type="EMBL" id="QHL89358.1"/>
    </source>
</evidence>